<proteinExistence type="predicted"/>
<organism evidence="1 2">
    <name type="scientific">Vitis vinifera</name>
    <name type="common">Grape</name>
    <dbReference type="NCBI Taxonomy" id="29760"/>
    <lineage>
        <taxon>Eukaryota</taxon>
        <taxon>Viridiplantae</taxon>
        <taxon>Streptophyta</taxon>
        <taxon>Embryophyta</taxon>
        <taxon>Tracheophyta</taxon>
        <taxon>Spermatophyta</taxon>
        <taxon>Magnoliopsida</taxon>
        <taxon>eudicotyledons</taxon>
        <taxon>Gunneridae</taxon>
        <taxon>Pentapetalae</taxon>
        <taxon>rosids</taxon>
        <taxon>Vitales</taxon>
        <taxon>Vitaceae</taxon>
        <taxon>Viteae</taxon>
        <taxon>Vitis</taxon>
    </lineage>
</organism>
<comment type="caution">
    <text evidence="1">The sequence shown here is derived from an EMBL/GenBank/DDBJ whole genome shotgun (WGS) entry which is preliminary data.</text>
</comment>
<evidence type="ECO:0000313" key="2">
    <source>
        <dbReference type="Proteomes" id="UP000288805"/>
    </source>
</evidence>
<accession>A0A438G4Y3</accession>
<reference evidence="1 2" key="1">
    <citation type="journal article" date="2018" name="PLoS Genet.">
        <title>Population sequencing reveals clonal diversity and ancestral inbreeding in the grapevine cultivar Chardonnay.</title>
        <authorList>
            <person name="Roach M.J."/>
            <person name="Johnson D.L."/>
            <person name="Bohlmann J."/>
            <person name="van Vuuren H.J."/>
            <person name="Jones S.J."/>
            <person name="Pretorius I.S."/>
            <person name="Schmidt S.A."/>
            <person name="Borneman A.R."/>
        </authorList>
    </citation>
    <scope>NUCLEOTIDE SEQUENCE [LARGE SCALE GENOMIC DNA]</scope>
    <source>
        <strain evidence="2">cv. Chardonnay</strain>
        <tissue evidence="1">Leaf</tissue>
    </source>
</reference>
<protein>
    <submittedName>
        <fullName evidence="1">Uncharacterized protein</fullName>
    </submittedName>
</protein>
<dbReference type="EMBL" id="QGNW01000594">
    <property type="protein sequence ID" value="RVW67273.1"/>
    <property type="molecule type" value="Genomic_DNA"/>
</dbReference>
<gene>
    <name evidence="1" type="ORF">CK203_064328</name>
</gene>
<sequence>MGMQLIWITTSPSSTRHEKALFPYKAKTTAMGGWTSQIGCQYPLEADPQLWVTKSTLDGVKAWREPSAKMTGICNLCSTKQGESRKKMKSCMPKCHQRAPLKAGNPKLVNNLKTY</sequence>
<dbReference type="AlphaFoldDB" id="A0A438G4Y3"/>
<evidence type="ECO:0000313" key="1">
    <source>
        <dbReference type="EMBL" id="RVW67273.1"/>
    </source>
</evidence>
<name>A0A438G4Y3_VITVI</name>
<dbReference type="Proteomes" id="UP000288805">
    <property type="component" value="Unassembled WGS sequence"/>
</dbReference>